<dbReference type="InterPro" id="IPR011990">
    <property type="entry name" value="TPR-like_helical_dom_sf"/>
</dbReference>
<dbReference type="Gramene" id="Ma10_t21560.1">
    <property type="protein sequence ID" value="Ma10_p21560.1"/>
    <property type="gene ID" value="Ma10_g21560"/>
</dbReference>
<accession>A0A804KYS8</accession>
<dbReference type="PANTHER" id="PTHR47926:SF382">
    <property type="entry name" value="PENTACOTRIPEPTIDE-REPEAT REGION OF PRORP DOMAIN-CONTAINING PROTEIN"/>
    <property type="match status" value="1"/>
</dbReference>
<dbReference type="PANTHER" id="PTHR47926">
    <property type="entry name" value="PENTATRICOPEPTIDE REPEAT-CONTAINING PROTEIN"/>
    <property type="match status" value="1"/>
</dbReference>
<evidence type="ECO:0000313" key="1">
    <source>
        <dbReference type="EMBL" id="CAG1854223.1"/>
    </source>
</evidence>
<keyword evidence="3" id="KW-1185">Reference proteome</keyword>
<evidence type="ECO:0000313" key="2">
    <source>
        <dbReference type="EnsemblPlants" id="Ma10_p21560.1"/>
    </source>
</evidence>
<evidence type="ECO:0000313" key="3">
    <source>
        <dbReference type="Proteomes" id="UP000012960"/>
    </source>
</evidence>
<reference evidence="1" key="1">
    <citation type="submission" date="2021-03" db="EMBL/GenBank/DDBJ databases">
        <authorList>
            <consortium name="Genoscope - CEA"/>
            <person name="William W."/>
        </authorList>
    </citation>
    <scope>NUCLEOTIDE SEQUENCE</scope>
    <source>
        <strain evidence="1">Doubled-haploid Pahang</strain>
    </source>
</reference>
<dbReference type="AlphaFoldDB" id="A0A804KYS8"/>
<sequence>MDYATRIADGRVEKNVVAMTAPMTGHLRMDDKHGASMVYGKIVDSGMEPTEKTIGGAVRAVSGTGFIRLGAQIHGYEMKMQFDLGDHLLSCLIHVDSLCERDMRAAGVLPDSVASAAILSACSSSGSLVEGLRHFDSMVVDHGIRPSEEHYACVNGLQTKGWKLEQARAAIEGMATRGDTGLREAFLAACKVHGKVSYAEIAAGKAPEIEAH</sequence>
<name>A0A804KYS8_MUSAM</name>
<dbReference type="EMBL" id="HG996476">
    <property type="protein sequence ID" value="CAG1854223.1"/>
    <property type="molecule type" value="Genomic_DNA"/>
</dbReference>
<dbReference type="Proteomes" id="UP000012960">
    <property type="component" value="Unplaced"/>
</dbReference>
<dbReference type="InterPro" id="IPR046960">
    <property type="entry name" value="PPR_At4g14850-like_plant"/>
</dbReference>
<dbReference type="EnsemblPlants" id="Ma10_t21560.1">
    <property type="protein sequence ID" value="Ma10_p21560.1"/>
    <property type="gene ID" value="Ma10_g21560"/>
</dbReference>
<dbReference type="Gene3D" id="1.25.40.10">
    <property type="entry name" value="Tetratricopeptide repeat domain"/>
    <property type="match status" value="1"/>
</dbReference>
<reference evidence="2" key="2">
    <citation type="submission" date="2021-05" db="UniProtKB">
        <authorList>
            <consortium name="EnsemblPlants"/>
        </authorList>
    </citation>
    <scope>IDENTIFICATION</scope>
    <source>
        <strain evidence="2">subsp. malaccensis</strain>
    </source>
</reference>
<proteinExistence type="predicted"/>
<gene>
    <name evidence="1" type="ORF">GSMUA_324490.1</name>
</gene>
<organism evidence="2 3">
    <name type="scientific">Musa acuminata subsp. malaccensis</name>
    <name type="common">Wild banana</name>
    <name type="synonym">Musa malaccensis</name>
    <dbReference type="NCBI Taxonomy" id="214687"/>
    <lineage>
        <taxon>Eukaryota</taxon>
        <taxon>Viridiplantae</taxon>
        <taxon>Streptophyta</taxon>
        <taxon>Embryophyta</taxon>
        <taxon>Tracheophyta</taxon>
        <taxon>Spermatophyta</taxon>
        <taxon>Magnoliopsida</taxon>
        <taxon>Liliopsida</taxon>
        <taxon>Zingiberales</taxon>
        <taxon>Musaceae</taxon>
        <taxon>Musa</taxon>
    </lineage>
</organism>
<dbReference type="GO" id="GO:0003723">
    <property type="term" value="F:RNA binding"/>
    <property type="evidence" value="ECO:0007669"/>
    <property type="project" value="InterPro"/>
</dbReference>
<protein>
    <submittedName>
        <fullName evidence="1">(wild Malaysian banana) hypothetical protein</fullName>
    </submittedName>
</protein>
<dbReference type="GO" id="GO:0009451">
    <property type="term" value="P:RNA modification"/>
    <property type="evidence" value="ECO:0007669"/>
    <property type="project" value="InterPro"/>
</dbReference>
<dbReference type="InParanoid" id="A0A804KYS8"/>